<sequence>MTEAFEGTWKLINSDNFDKYMESIGVSFIVRKAVEALKPNVIISRKGDDICLTTESTFKTTNLNFCLGKEFSEKTADGRDAKTIITLDNDVLCQVQKWDGKETSILREVKDDKMIVTCIMNDTKCVRTYERV</sequence>
<evidence type="ECO:0000259" key="3">
    <source>
        <dbReference type="PROSITE" id="PS00214"/>
    </source>
</evidence>
<dbReference type="KEGG" id="gsh:117355363"/>
<keyword evidence="4" id="KW-1185">Reference proteome</keyword>
<dbReference type="Pfam" id="PF00061">
    <property type="entry name" value="Lipocalin"/>
    <property type="match status" value="1"/>
</dbReference>
<name>A0A6P8QSZ7_GEOSA</name>
<dbReference type="InterPro" id="IPR031259">
    <property type="entry name" value="ILBP"/>
</dbReference>
<dbReference type="FunFam" id="2.40.128.20:FF:000001">
    <property type="entry name" value="Fatty acid-binding protein, adipocyte"/>
    <property type="match status" value="1"/>
</dbReference>
<evidence type="ECO:0000256" key="2">
    <source>
        <dbReference type="RuleBase" id="RU003696"/>
    </source>
</evidence>
<dbReference type="GO" id="GO:0008289">
    <property type="term" value="F:lipid binding"/>
    <property type="evidence" value="ECO:0007669"/>
    <property type="project" value="InterPro"/>
</dbReference>
<dbReference type="Proteomes" id="UP000515159">
    <property type="component" value="Chromosome 2"/>
</dbReference>
<dbReference type="InParanoid" id="A0A6P8QSZ7"/>
<dbReference type="SUPFAM" id="SSF50814">
    <property type="entry name" value="Lipocalins"/>
    <property type="match status" value="1"/>
</dbReference>
<dbReference type="PANTHER" id="PTHR11955">
    <property type="entry name" value="FATTY ACID BINDING PROTEIN"/>
    <property type="match status" value="1"/>
</dbReference>
<dbReference type="OrthoDB" id="412780at2759"/>
<dbReference type="AlphaFoldDB" id="A0A6P8QSZ7"/>
<organism evidence="4 5">
    <name type="scientific">Geotrypetes seraphini</name>
    <name type="common">Gaboon caecilian</name>
    <name type="synonym">Caecilia seraphini</name>
    <dbReference type="NCBI Taxonomy" id="260995"/>
    <lineage>
        <taxon>Eukaryota</taxon>
        <taxon>Metazoa</taxon>
        <taxon>Chordata</taxon>
        <taxon>Craniata</taxon>
        <taxon>Vertebrata</taxon>
        <taxon>Euteleostomi</taxon>
        <taxon>Amphibia</taxon>
        <taxon>Gymnophiona</taxon>
        <taxon>Geotrypetes</taxon>
    </lineage>
</organism>
<evidence type="ECO:0000313" key="5">
    <source>
        <dbReference type="RefSeq" id="XP_033789696.1"/>
    </source>
</evidence>
<feature type="domain" description="Cytosolic fatty-acid binding proteins" evidence="3">
    <location>
        <begin position="7"/>
        <end position="24"/>
    </location>
</feature>
<evidence type="ECO:0000313" key="4">
    <source>
        <dbReference type="Proteomes" id="UP000515159"/>
    </source>
</evidence>
<dbReference type="InterPro" id="IPR012674">
    <property type="entry name" value="Calycin"/>
</dbReference>
<dbReference type="Gene3D" id="2.40.128.20">
    <property type="match status" value="1"/>
</dbReference>
<dbReference type="InterPro" id="IPR000566">
    <property type="entry name" value="Lipocln_cytosolic_FA-bd_dom"/>
</dbReference>
<gene>
    <name evidence="5" type="primary">LOC117355363</name>
</gene>
<dbReference type="PRINTS" id="PR00178">
    <property type="entry name" value="FATTYACIDBP"/>
</dbReference>
<dbReference type="GeneID" id="117355363"/>
<dbReference type="PROSITE" id="PS00214">
    <property type="entry name" value="FABP"/>
    <property type="match status" value="1"/>
</dbReference>
<dbReference type="RefSeq" id="XP_033789696.1">
    <property type="nucleotide sequence ID" value="XM_033933805.1"/>
</dbReference>
<evidence type="ECO:0000256" key="1">
    <source>
        <dbReference type="ARBA" id="ARBA00008390"/>
    </source>
</evidence>
<reference evidence="5" key="1">
    <citation type="submission" date="2025-08" db="UniProtKB">
        <authorList>
            <consortium name="RefSeq"/>
        </authorList>
    </citation>
    <scope>IDENTIFICATION</scope>
</reference>
<comment type="similarity">
    <text evidence="1 2">Belongs to the calycin superfamily. Fatty-acid binding protein (FABP) family.</text>
</comment>
<keyword evidence="2" id="KW-0813">Transport</keyword>
<accession>A0A6P8QSZ7</accession>
<dbReference type="InterPro" id="IPR000463">
    <property type="entry name" value="Fatty_acid-bd"/>
</dbReference>
<protein>
    <submittedName>
        <fullName evidence="5">Myelin P2 protein-like</fullName>
    </submittedName>
</protein>
<proteinExistence type="inferred from homology"/>